<keyword evidence="3" id="KW-0274">FAD</keyword>
<feature type="non-terminal residue" evidence="5">
    <location>
        <position position="86"/>
    </location>
</feature>
<evidence type="ECO:0000256" key="1">
    <source>
        <dbReference type="ARBA" id="ARBA00009183"/>
    </source>
</evidence>
<dbReference type="GO" id="GO:0050661">
    <property type="term" value="F:NADP binding"/>
    <property type="evidence" value="ECO:0007669"/>
    <property type="project" value="InterPro"/>
</dbReference>
<evidence type="ECO:0000313" key="6">
    <source>
        <dbReference type="Proteomes" id="UP000076532"/>
    </source>
</evidence>
<dbReference type="STRING" id="436010.A0A166QE95"/>
<name>A0A166QE95_9AGAM</name>
<dbReference type="InterPro" id="IPR050346">
    <property type="entry name" value="FMO-like"/>
</dbReference>
<reference evidence="5 6" key="1">
    <citation type="journal article" date="2016" name="Mol. Biol. Evol.">
        <title>Comparative Genomics of Early-Diverging Mushroom-Forming Fungi Provides Insights into the Origins of Lignocellulose Decay Capabilities.</title>
        <authorList>
            <person name="Nagy L.G."/>
            <person name="Riley R."/>
            <person name="Tritt A."/>
            <person name="Adam C."/>
            <person name="Daum C."/>
            <person name="Floudas D."/>
            <person name="Sun H."/>
            <person name="Yadav J.S."/>
            <person name="Pangilinan J."/>
            <person name="Larsson K.H."/>
            <person name="Matsuura K."/>
            <person name="Barry K."/>
            <person name="Labutti K."/>
            <person name="Kuo R."/>
            <person name="Ohm R.A."/>
            <person name="Bhattacharya S.S."/>
            <person name="Shirouzu T."/>
            <person name="Yoshinaga Y."/>
            <person name="Martin F.M."/>
            <person name="Grigoriev I.V."/>
            <person name="Hibbett D.S."/>
        </authorList>
    </citation>
    <scope>NUCLEOTIDE SEQUENCE [LARGE SCALE GENOMIC DNA]</scope>
    <source>
        <strain evidence="5 6">CBS 109695</strain>
    </source>
</reference>
<sequence length="86" mass="9100">MDFLPDIRSDTSTHVKHICIIGAGAAGLAALKAIVETAEYEAGSWVPVVYEAREDVGGVWLPSLPTGNPPATPMYDSLTTNLPHPV</sequence>
<evidence type="ECO:0008006" key="7">
    <source>
        <dbReference type="Google" id="ProtNLM"/>
    </source>
</evidence>
<protein>
    <recommendedName>
        <fullName evidence="7">FAD/NAD(P)-binding domain-containing protein</fullName>
    </recommendedName>
</protein>
<dbReference type="InterPro" id="IPR036188">
    <property type="entry name" value="FAD/NAD-bd_sf"/>
</dbReference>
<dbReference type="Pfam" id="PF00743">
    <property type="entry name" value="FMO-like"/>
    <property type="match status" value="1"/>
</dbReference>
<evidence type="ECO:0000313" key="5">
    <source>
        <dbReference type="EMBL" id="KZP27054.1"/>
    </source>
</evidence>
<dbReference type="PANTHER" id="PTHR23023">
    <property type="entry name" value="DIMETHYLANILINE MONOOXYGENASE"/>
    <property type="match status" value="1"/>
</dbReference>
<dbReference type="SUPFAM" id="SSF51905">
    <property type="entry name" value="FAD/NAD(P)-binding domain"/>
    <property type="match status" value="1"/>
</dbReference>
<dbReference type="OrthoDB" id="66881at2759"/>
<gene>
    <name evidence="5" type="ORF">FIBSPDRAFT_1040482</name>
</gene>
<dbReference type="Gene3D" id="3.50.50.60">
    <property type="entry name" value="FAD/NAD(P)-binding domain"/>
    <property type="match status" value="1"/>
</dbReference>
<evidence type="ECO:0000256" key="3">
    <source>
        <dbReference type="ARBA" id="ARBA00022827"/>
    </source>
</evidence>
<dbReference type="EMBL" id="KV417511">
    <property type="protein sequence ID" value="KZP27054.1"/>
    <property type="molecule type" value="Genomic_DNA"/>
</dbReference>
<keyword evidence="4" id="KW-0560">Oxidoreductase</keyword>
<dbReference type="InterPro" id="IPR020946">
    <property type="entry name" value="Flavin_mOase-like"/>
</dbReference>
<organism evidence="5 6">
    <name type="scientific">Athelia psychrophila</name>
    <dbReference type="NCBI Taxonomy" id="1759441"/>
    <lineage>
        <taxon>Eukaryota</taxon>
        <taxon>Fungi</taxon>
        <taxon>Dikarya</taxon>
        <taxon>Basidiomycota</taxon>
        <taxon>Agaricomycotina</taxon>
        <taxon>Agaricomycetes</taxon>
        <taxon>Agaricomycetidae</taxon>
        <taxon>Atheliales</taxon>
        <taxon>Atheliaceae</taxon>
        <taxon>Athelia</taxon>
    </lineage>
</organism>
<evidence type="ECO:0000256" key="2">
    <source>
        <dbReference type="ARBA" id="ARBA00022630"/>
    </source>
</evidence>
<evidence type="ECO:0000256" key="4">
    <source>
        <dbReference type="ARBA" id="ARBA00023002"/>
    </source>
</evidence>
<keyword evidence="6" id="KW-1185">Reference proteome</keyword>
<dbReference type="Proteomes" id="UP000076532">
    <property type="component" value="Unassembled WGS sequence"/>
</dbReference>
<dbReference type="GO" id="GO:0050660">
    <property type="term" value="F:flavin adenine dinucleotide binding"/>
    <property type="evidence" value="ECO:0007669"/>
    <property type="project" value="InterPro"/>
</dbReference>
<dbReference type="GO" id="GO:0004499">
    <property type="term" value="F:N,N-dimethylaniline monooxygenase activity"/>
    <property type="evidence" value="ECO:0007669"/>
    <property type="project" value="InterPro"/>
</dbReference>
<keyword evidence="2" id="KW-0285">Flavoprotein</keyword>
<comment type="similarity">
    <text evidence="1">Belongs to the FMO family.</text>
</comment>
<dbReference type="AlphaFoldDB" id="A0A166QE95"/>
<proteinExistence type="inferred from homology"/>
<accession>A0A166QE95</accession>